<organism evidence="2 3">
    <name type="scientific">Sphaeroforma arctica JP610</name>
    <dbReference type="NCBI Taxonomy" id="667725"/>
    <lineage>
        <taxon>Eukaryota</taxon>
        <taxon>Ichthyosporea</taxon>
        <taxon>Ichthyophonida</taxon>
        <taxon>Sphaeroforma</taxon>
    </lineage>
</organism>
<gene>
    <name evidence="2" type="ORF">SARC_13082</name>
</gene>
<name>A0A0L0FC78_9EUKA</name>
<dbReference type="RefSeq" id="XP_014148272.1">
    <property type="nucleotide sequence ID" value="XM_014292797.1"/>
</dbReference>
<evidence type="ECO:0000256" key="1">
    <source>
        <dbReference type="SAM" id="MobiDB-lite"/>
    </source>
</evidence>
<dbReference type="Proteomes" id="UP000054560">
    <property type="component" value="Unassembled WGS sequence"/>
</dbReference>
<dbReference type="AlphaFoldDB" id="A0A0L0FC78"/>
<evidence type="ECO:0000313" key="3">
    <source>
        <dbReference type="Proteomes" id="UP000054560"/>
    </source>
</evidence>
<feature type="region of interest" description="Disordered" evidence="1">
    <location>
        <begin position="63"/>
        <end position="110"/>
    </location>
</feature>
<sequence>MGNVDNIEERADILETQASELEKRATKAGGVEAAKTDSKDAKRIGELTADLLKMKKKMEETNARLDSAQAKQDALVAQLEETEDSLSQSRSGGDNNAELEAEQAERKNKDLKRKIKVLEAELEAETQKTAASKKELDSIVAELLG</sequence>
<protein>
    <recommendedName>
        <fullName evidence="4">Tropomyosin</fullName>
    </recommendedName>
</protein>
<dbReference type="EMBL" id="KQ244477">
    <property type="protein sequence ID" value="KNC74370.1"/>
    <property type="molecule type" value="Genomic_DNA"/>
</dbReference>
<reference evidence="2 3" key="1">
    <citation type="submission" date="2011-02" db="EMBL/GenBank/DDBJ databases">
        <title>The Genome Sequence of Sphaeroforma arctica JP610.</title>
        <authorList>
            <consortium name="The Broad Institute Genome Sequencing Platform"/>
            <person name="Russ C."/>
            <person name="Cuomo C."/>
            <person name="Young S.K."/>
            <person name="Zeng Q."/>
            <person name="Gargeya S."/>
            <person name="Alvarado L."/>
            <person name="Berlin A."/>
            <person name="Chapman S.B."/>
            <person name="Chen Z."/>
            <person name="Freedman E."/>
            <person name="Gellesch M."/>
            <person name="Goldberg J."/>
            <person name="Griggs A."/>
            <person name="Gujja S."/>
            <person name="Heilman E."/>
            <person name="Heiman D."/>
            <person name="Howarth C."/>
            <person name="Mehta T."/>
            <person name="Neiman D."/>
            <person name="Pearson M."/>
            <person name="Roberts A."/>
            <person name="Saif S."/>
            <person name="Shea T."/>
            <person name="Shenoy N."/>
            <person name="Sisk P."/>
            <person name="Stolte C."/>
            <person name="Sykes S."/>
            <person name="White J."/>
            <person name="Yandava C."/>
            <person name="Burger G."/>
            <person name="Gray M.W."/>
            <person name="Holland P.W.H."/>
            <person name="King N."/>
            <person name="Lang F.B.F."/>
            <person name="Roger A.J."/>
            <person name="Ruiz-Trillo I."/>
            <person name="Haas B."/>
            <person name="Nusbaum C."/>
            <person name="Birren B."/>
        </authorList>
    </citation>
    <scope>NUCLEOTIDE SEQUENCE [LARGE SCALE GENOMIC DNA]</scope>
    <source>
        <strain evidence="2 3">JP610</strain>
    </source>
</reference>
<evidence type="ECO:0008006" key="4">
    <source>
        <dbReference type="Google" id="ProtNLM"/>
    </source>
</evidence>
<dbReference type="SUPFAM" id="SSF57997">
    <property type="entry name" value="Tropomyosin"/>
    <property type="match status" value="1"/>
</dbReference>
<evidence type="ECO:0000313" key="2">
    <source>
        <dbReference type="EMBL" id="KNC74370.1"/>
    </source>
</evidence>
<dbReference type="GeneID" id="25913586"/>
<feature type="compositionally biased region" description="Polar residues" evidence="1">
    <location>
        <begin position="85"/>
        <end position="94"/>
    </location>
</feature>
<proteinExistence type="predicted"/>
<keyword evidence="3" id="KW-1185">Reference proteome</keyword>
<accession>A0A0L0FC78</accession>